<name>E7RZU6_9BURK</name>
<protein>
    <submittedName>
        <fullName evidence="1">Uncharacterized protein</fullName>
    </submittedName>
</protein>
<proteinExistence type="predicted"/>
<dbReference type="RefSeq" id="WP_005674612.1">
    <property type="nucleotide sequence ID" value="NZ_CP146288.1"/>
</dbReference>
<dbReference type="Proteomes" id="UP000011021">
    <property type="component" value="Unassembled WGS sequence"/>
</dbReference>
<dbReference type="AlphaFoldDB" id="E7RZU6"/>
<organism evidence="1 2">
    <name type="scientific">Lautropia mirabilis ATCC 51599</name>
    <dbReference type="NCBI Taxonomy" id="887898"/>
    <lineage>
        <taxon>Bacteria</taxon>
        <taxon>Pseudomonadati</taxon>
        <taxon>Pseudomonadota</taxon>
        <taxon>Betaproteobacteria</taxon>
        <taxon>Burkholderiales</taxon>
        <taxon>Burkholderiaceae</taxon>
        <taxon>Lautropia</taxon>
    </lineage>
</organism>
<sequence>MSAQMSQDNPSELRLFVEEHPTTVVADLWRLMNEAPSQGRHADFDLIAEGLLRVILCESVPEDVQTAARELCQAYAAQSLRSTFGYSEIRLHKLH</sequence>
<dbReference type="HOGENOM" id="CLU_2369350_0_0_4"/>
<reference evidence="1 2" key="1">
    <citation type="submission" date="2010-12" db="EMBL/GenBank/DDBJ databases">
        <authorList>
            <person name="Muzny D."/>
            <person name="Qin X."/>
            <person name="Deng J."/>
            <person name="Jiang H."/>
            <person name="Liu Y."/>
            <person name="Qu J."/>
            <person name="Song X.-Z."/>
            <person name="Zhang L."/>
            <person name="Thornton R."/>
            <person name="Coyle M."/>
            <person name="Francisco L."/>
            <person name="Jackson L."/>
            <person name="Javaid M."/>
            <person name="Korchina V."/>
            <person name="Kovar C."/>
            <person name="Mata R."/>
            <person name="Mathew T."/>
            <person name="Ngo R."/>
            <person name="Nguyen L."/>
            <person name="Nguyen N."/>
            <person name="Okwuonu G."/>
            <person name="Ongeri F."/>
            <person name="Pham C."/>
            <person name="Simmons D."/>
            <person name="Wilczek-Boney K."/>
            <person name="Hale W."/>
            <person name="Jakkamsetti A."/>
            <person name="Pham P."/>
            <person name="Ruth R."/>
            <person name="San Lucas F."/>
            <person name="Warren J."/>
            <person name="Zhang J."/>
            <person name="Zhao Z."/>
            <person name="Zhou C."/>
            <person name="Zhu D."/>
            <person name="Lee S."/>
            <person name="Bess C."/>
            <person name="Blankenburg K."/>
            <person name="Forbes L."/>
            <person name="Fu Q."/>
            <person name="Gubbala S."/>
            <person name="Hirani K."/>
            <person name="Jayaseelan J.C."/>
            <person name="Lara F."/>
            <person name="Munidasa M."/>
            <person name="Palculict T."/>
            <person name="Patil S."/>
            <person name="Pu L.-L."/>
            <person name="Saada N."/>
            <person name="Tang L."/>
            <person name="Weissenberger G."/>
            <person name="Zhu Y."/>
            <person name="Hemphill L."/>
            <person name="Shang Y."/>
            <person name="Youmans B."/>
            <person name="Ayvaz T."/>
            <person name="Ross M."/>
            <person name="Santibanez J."/>
            <person name="Aqrawi P."/>
            <person name="Gross S."/>
            <person name="Joshi V."/>
            <person name="Fowler G."/>
            <person name="Nazareth L."/>
            <person name="Reid J."/>
            <person name="Worley K."/>
            <person name="Petrosino J."/>
            <person name="Highlander S."/>
            <person name="Gibbs R."/>
        </authorList>
    </citation>
    <scope>NUCLEOTIDE SEQUENCE [LARGE SCALE GENOMIC DNA]</scope>
    <source>
        <strain evidence="1 2">ATCC 51599</strain>
    </source>
</reference>
<evidence type="ECO:0000313" key="1">
    <source>
        <dbReference type="EMBL" id="EFV94095.1"/>
    </source>
</evidence>
<gene>
    <name evidence="1" type="ORF">HMPREF0551_2210</name>
</gene>
<evidence type="ECO:0000313" key="2">
    <source>
        <dbReference type="Proteomes" id="UP000011021"/>
    </source>
</evidence>
<dbReference type="EMBL" id="AEQP01000022">
    <property type="protein sequence ID" value="EFV94095.1"/>
    <property type="molecule type" value="Genomic_DNA"/>
</dbReference>
<keyword evidence="2" id="KW-1185">Reference proteome</keyword>
<comment type="caution">
    <text evidence="1">The sequence shown here is derived from an EMBL/GenBank/DDBJ whole genome shotgun (WGS) entry which is preliminary data.</text>
</comment>
<accession>E7RZU6</accession>